<dbReference type="Pfam" id="PF02492">
    <property type="entry name" value="cobW"/>
    <property type="match status" value="1"/>
</dbReference>
<evidence type="ECO:0000313" key="10">
    <source>
        <dbReference type="EMBL" id="AAM73019.1"/>
    </source>
</evidence>
<comment type="similarity">
    <text evidence="1">Belongs to the SIMIBI class G3E GTPase family. HypB/HupM subfamily.</text>
</comment>
<keyword evidence="2" id="KW-0533">Nickel</keyword>
<evidence type="ECO:0000256" key="4">
    <source>
        <dbReference type="ARBA" id="ARBA00022741"/>
    </source>
</evidence>
<keyword evidence="11" id="KW-1185">Reference proteome</keyword>
<proteinExistence type="inferred from homology"/>
<sequence length="279" mass="31074">MCDTCGCSGDGGAVLRKPGVKDYHVHVGDDGHHHHHDHQHSHDHGHSHDHAHEHHHDHHHGEARKVQMEQDVLLQNNMLAERNRGWFEARRVLALNFLSSPGSGKTSILEKTIPALLEQCPVTVIEGDQQSTNDADRIDALGVPVIQVNTGTGCHLDAQMVQRAVRELDPPERSLVCIENVGNLVCPALFDLGEAAKVVVISVTEGDDKPLKYPTMFHEADICLLNKTDLLPYVDFDVAKCREYAMQVNHHLEWIEVSAKTGEGFDQWIAWLKTKLAAL</sequence>
<dbReference type="InterPro" id="IPR004392">
    <property type="entry name" value="Hyd_mat_HypB"/>
</dbReference>
<dbReference type="GO" id="GO:0003924">
    <property type="term" value="F:GTPase activity"/>
    <property type="evidence" value="ECO:0007669"/>
    <property type="project" value="InterPro"/>
</dbReference>
<dbReference type="InterPro" id="IPR027417">
    <property type="entry name" value="P-loop_NTPase"/>
</dbReference>
<dbReference type="HOGENOM" id="CLU_056148_0_0_10"/>
<feature type="compositionally biased region" description="Basic and acidic residues" evidence="8">
    <location>
        <begin position="23"/>
        <end position="32"/>
    </location>
</feature>
<dbReference type="RefSeq" id="WP_010933458.1">
    <property type="nucleotide sequence ID" value="NC_002932.3"/>
</dbReference>
<dbReference type="GO" id="GO:0005525">
    <property type="term" value="F:GTP binding"/>
    <property type="evidence" value="ECO:0007669"/>
    <property type="project" value="UniProtKB-KW"/>
</dbReference>
<dbReference type="PANTHER" id="PTHR30134:SF2">
    <property type="entry name" value="HYDROGENASE MATURATION FACTOR HYPB"/>
    <property type="match status" value="1"/>
</dbReference>
<feature type="compositionally biased region" description="Basic and acidic residues" evidence="8">
    <location>
        <begin position="40"/>
        <end position="65"/>
    </location>
</feature>
<dbReference type="Proteomes" id="UP000001007">
    <property type="component" value="Chromosome"/>
</dbReference>
<dbReference type="EnsemblBacteria" id="AAM73019">
    <property type="protein sequence ID" value="AAM73019"/>
    <property type="gene ID" value="CT1798"/>
</dbReference>
<accession>Q8KBI9</accession>
<keyword evidence="5" id="KW-0378">Hydrolase</keyword>
<dbReference type="KEGG" id="cte:CT1798"/>
<dbReference type="GO" id="GO:0008270">
    <property type="term" value="F:zinc ion binding"/>
    <property type="evidence" value="ECO:0007669"/>
    <property type="project" value="TreeGrafter"/>
</dbReference>
<evidence type="ECO:0000256" key="5">
    <source>
        <dbReference type="ARBA" id="ARBA00022801"/>
    </source>
</evidence>
<keyword evidence="4" id="KW-0547">Nucleotide-binding</keyword>
<dbReference type="InterPro" id="IPR003495">
    <property type="entry name" value="CobW/HypB/UreG_nucleotide-bd"/>
</dbReference>
<evidence type="ECO:0000256" key="1">
    <source>
        <dbReference type="ARBA" id="ARBA00006211"/>
    </source>
</evidence>
<dbReference type="eggNOG" id="COG0378">
    <property type="taxonomic scope" value="Bacteria"/>
</dbReference>
<feature type="region of interest" description="Disordered" evidence="8">
    <location>
        <begin position="23"/>
        <end position="65"/>
    </location>
</feature>
<gene>
    <name evidence="10" type="primary">hypB</name>
    <name evidence="10" type="ordered locus">CT1798</name>
</gene>
<dbReference type="GO" id="GO:0051604">
    <property type="term" value="P:protein maturation"/>
    <property type="evidence" value="ECO:0007669"/>
    <property type="project" value="InterPro"/>
</dbReference>
<protein>
    <submittedName>
        <fullName evidence="10">Hydrogenase accessory protein HypB</fullName>
    </submittedName>
</protein>
<dbReference type="SUPFAM" id="SSF52540">
    <property type="entry name" value="P-loop containing nucleoside triphosphate hydrolases"/>
    <property type="match status" value="1"/>
</dbReference>
<evidence type="ECO:0000256" key="6">
    <source>
        <dbReference type="ARBA" id="ARBA00022833"/>
    </source>
</evidence>
<evidence type="ECO:0000256" key="3">
    <source>
        <dbReference type="ARBA" id="ARBA00022723"/>
    </source>
</evidence>
<keyword evidence="6" id="KW-0862">Zinc</keyword>
<reference evidence="10 11" key="1">
    <citation type="journal article" date="2002" name="Proc. Natl. Acad. Sci. U.S.A.">
        <title>The complete genome sequence of Chlorobium tepidum TLS, a photosynthetic, anaerobic, green-sulfur bacterium.</title>
        <authorList>
            <person name="Eisen J.A."/>
            <person name="Nelson K.E."/>
            <person name="Paulsen I.T."/>
            <person name="Heidelberg J.F."/>
            <person name="Wu M."/>
            <person name="Dodson R.J."/>
            <person name="Deboy R."/>
            <person name="Gwinn M.L."/>
            <person name="Nelson W.C."/>
            <person name="Haft D.H."/>
            <person name="Hickey E.K."/>
            <person name="Peterson J.D."/>
            <person name="Durkin A.S."/>
            <person name="Kolonay J.L."/>
            <person name="Yang F."/>
            <person name="Holt I."/>
            <person name="Umayam L.A."/>
            <person name="Mason T."/>
            <person name="Brenner M."/>
            <person name="Shea T.P."/>
            <person name="Parksey D."/>
            <person name="Nierman W.C."/>
            <person name="Feldblyum T.V."/>
            <person name="Hansen C.L."/>
            <person name="Craven M.B."/>
            <person name="Radune D."/>
            <person name="Vamathevan J."/>
            <person name="Khouri H."/>
            <person name="White O."/>
            <person name="Gruber T.M."/>
            <person name="Ketchum K.A."/>
            <person name="Venter J.C."/>
            <person name="Tettelin H."/>
            <person name="Bryant D.A."/>
            <person name="Fraser C.M."/>
        </authorList>
    </citation>
    <scope>NUCLEOTIDE SEQUENCE [LARGE SCALE GENOMIC DNA]</scope>
    <source>
        <strain evidence="11">ATCC 49652 / DSM 12025 / NBRC 103806 / TLS</strain>
    </source>
</reference>
<dbReference type="CDD" id="cd05390">
    <property type="entry name" value="HypB"/>
    <property type="match status" value="1"/>
</dbReference>
<dbReference type="STRING" id="194439.CT1798"/>
<dbReference type="PATRIC" id="fig|194439.7.peg.1631"/>
<organism evidence="10 11">
    <name type="scientific">Chlorobaculum tepidum (strain ATCC 49652 / DSM 12025 / NBRC 103806 / TLS)</name>
    <name type="common">Chlorobium tepidum</name>
    <dbReference type="NCBI Taxonomy" id="194439"/>
    <lineage>
        <taxon>Bacteria</taxon>
        <taxon>Pseudomonadati</taxon>
        <taxon>Chlorobiota</taxon>
        <taxon>Chlorobiia</taxon>
        <taxon>Chlorobiales</taxon>
        <taxon>Chlorobiaceae</taxon>
        <taxon>Chlorobaculum</taxon>
    </lineage>
</organism>
<keyword evidence="3" id="KW-0479">Metal-binding</keyword>
<name>Q8KBI9_CHLTE</name>
<evidence type="ECO:0000313" key="11">
    <source>
        <dbReference type="Proteomes" id="UP000001007"/>
    </source>
</evidence>
<evidence type="ECO:0000259" key="9">
    <source>
        <dbReference type="Pfam" id="PF02492"/>
    </source>
</evidence>
<evidence type="ECO:0000256" key="7">
    <source>
        <dbReference type="ARBA" id="ARBA00023134"/>
    </source>
</evidence>
<evidence type="ECO:0000256" key="2">
    <source>
        <dbReference type="ARBA" id="ARBA00022596"/>
    </source>
</evidence>
<dbReference type="AlphaFoldDB" id="Q8KBI9"/>
<dbReference type="OrthoDB" id="9802035at2"/>
<evidence type="ECO:0000256" key="8">
    <source>
        <dbReference type="SAM" id="MobiDB-lite"/>
    </source>
</evidence>
<dbReference type="EMBL" id="AE006470">
    <property type="protein sequence ID" value="AAM73019.1"/>
    <property type="molecule type" value="Genomic_DNA"/>
</dbReference>
<dbReference type="Gene3D" id="3.40.50.300">
    <property type="entry name" value="P-loop containing nucleotide triphosphate hydrolases"/>
    <property type="match status" value="1"/>
</dbReference>
<dbReference type="NCBIfam" id="TIGR00073">
    <property type="entry name" value="hypB"/>
    <property type="match status" value="1"/>
</dbReference>
<feature type="domain" description="CobW/HypB/UreG nucleotide-binding" evidence="9">
    <location>
        <begin position="99"/>
        <end position="255"/>
    </location>
</feature>
<keyword evidence="7" id="KW-0342">GTP-binding</keyword>
<dbReference type="PANTHER" id="PTHR30134">
    <property type="entry name" value="HYDROGENASE PROTEIN ASSEMBLY PROTEIN, NICKEL CHAPERONE"/>
    <property type="match status" value="1"/>
</dbReference>
<dbReference type="GO" id="GO:0016151">
    <property type="term" value="F:nickel cation binding"/>
    <property type="evidence" value="ECO:0007669"/>
    <property type="project" value="InterPro"/>
</dbReference>